<dbReference type="InterPro" id="IPR058792">
    <property type="entry name" value="Beta-barrel_RND_2"/>
</dbReference>
<comment type="subcellular location">
    <subcellularLocation>
        <location evidence="1">Cell envelope</location>
    </subcellularLocation>
</comment>
<evidence type="ECO:0000259" key="4">
    <source>
        <dbReference type="Pfam" id="PF25954"/>
    </source>
</evidence>
<reference evidence="5" key="1">
    <citation type="submission" date="2017-02" db="EMBL/GenBank/DDBJ databases">
        <title>Delving into the versatile metabolic prowess of the omnipresent phylum Bacteroidetes.</title>
        <authorList>
            <person name="Nobu M.K."/>
            <person name="Mei R."/>
            <person name="Narihiro T."/>
            <person name="Kuroda K."/>
            <person name="Liu W.-T."/>
        </authorList>
    </citation>
    <scope>NUCLEOTIDE SEQUENCE</scope>
    <source>
        <strain evidence="5">ADurb.Bin276</strain>
    </source>
</reference>
<organism evidence="5">
    <name type="scientific">Candidatus Atribacter allofermentans</name>
    <dbReference type="NCBI Taxonomy" id="1852833"/>
    <lineage>
        <taxon>Bacteria</taxon>
        <taxon>Pseudomonadati</taxon>
        <taxon>Atribacterota</taxon>
        <taxon>Atribacteria</taxon>
        <taxon>Atribacterales</taxon>
        <taxon>Atribacteraceae</taxon>
        <taxon>Atribacter</taxon>
    </lineage>
</organism>
<evidence type="ECO:0000256" key="2">
    <source>
        <dbReference type="ARBA" id="ARBA00023054"/>
    </source>
</evidence>
<dbReference type="PANTHER" id="PTHR32347">
    <property type="entry name" value="EFFLUX SYSTEM COMPONENT YKNX-RELATED"/>
    <property type="match status" value="1"/>
</dbReference>
<comment type="caution">
    <text evidence="5">The sequence shown here is derived from an EMBL/GenBank/DDBJ whole genome shotgun (WGS) entry which is preliminary data.</text>
</comment>
<dbReference type="EMBL" id="MWBQ01000050">
    <property type="protein sequence ID" value="OQA59547.1"/>
    <property type="molecule type" value="Genomic_DNA"/>
</dbReference>
<keyword evidence="2 3" id="KW-0175">Coiled coil</keyword>
<dbReference type="Proteomes" id="UP000485569">
    <property type="component" value="Unassembled WGS sequence"/>
</dbReference>
<name>A0A1V5SYF5_9BACT</name>
<dbReference type="GO" id="GO:0030313">
    <property type="term" value="C:cell envelope"/>
    <property type="evidence" value="ECO:0007669"/>
    <property type="project" value="UniProtKB-SubCell"/>
</dbReference>
<dbReference type="Gene3D" id="2.40.50.100">
    <property type="match status" value="1"/>
</dbReference>
<accession>A0A1V5SYF5</accession>
<evidence type="ECO:0000256" key="3">
    <source>
        <dbReference type="SAM" id="Coils"/>
    </source>
</evidence>
<feature type="domain" description="CusB-like beta-barrel" evidence="4">
    <location>
        <begin position="245"/>
        <end position="316"/>
    </location>
</feature>
<proteinExistence type="predicted"/>
<dbReference type="Gene3D" id="2.40.30.170">
    <property type="match status" value="1"/>
</dbReference>
<sequence length="395" mass="43931">MKKYLIIVGLAIILLVGYFYQQNRPIEVKGYLVTKKDITETIVATGRVDLGNRINMAFQVGGIIGQLFIQEGQQVKAGGPLIELEDSAEKNRLELAKVNYDLALVNMKSKENEVIASAREQYNQAKINSQALYDRYLKLYSLVSIGGSSQNDVNNARNEWELAFSKESSAKAQLDSLLSGGAASDEVKARIELARLQIREAEIDLEQKILLSPIDAIVYSIPKNKGEYVNPGETAISIGSAMGFVVADIDEKEYEKIKTGLDVYLSSQADPNRTFKGKIDQVSPSVNPQKGTIEVRVRLDEENINLKPDAAMTVEVIVKETKGVLAFPRSFLVEKLDGQYVWIDNQGKAKLLKMTNLVYVGDNAIIENLLEETVLIEPGNFREGRKIQVEMLVKK</sequence>
<dbReference type="SUPFAM" id="SSF111369">
    <property type="entry name" value="HlyD-like secretion proteins"/>
    <property type="match status" value="2"/>
</dbReference>
<evidence type="ECO:0000313" key="5">
    <source>
        <dbReference type="EMBL" id="OQA59547.1"/>
    </source>
</evidence>
<evidence type="ECO:0000256" key="1">
    <source>
        <dbReference type="ARBA" id="ARBA00004196"/>
    </source>
</evidence>
<feature type="coiled-coil region" evidence="3">
    <location>
        <begin position="108"/>
        <end position="135"/>
    </location>
</feature>
<gene>
    <name evidence="5" type="primary">macA_2</name>
    <name evidence="5" type="ORF">BWY41_00837</name>
</gene>
<protein>
    <submittedName>
        <fullName evidence="5">Macrolide export protein MacA</fullName>
    </submittedName>
</protein>
<dbReference type="InterPro" id="IPR050465">
    <property type="entry name" value="UPF0194_transport"/>
</dbReference>
<dbReference type="AlphaFoldDB" id="A0A1V5SYF5"/>
<dbReference type="Pfam" id="PF25954">
    <property type="entry name" value="Beta-barrel_RND_2"/>
    <property type="match status" value="1"/>
</dbReference>